<dbReference type="PROSITE" id="PS51257">
    <property type="entry name" value="PROKAR_LIPOPROTEIN"/>
    <property type="match status" value="1"/>
</dbReference>
<gene>
    <name evidence="1" type="ORF">HPE63_18360</name>
</gene>
<comment type="caution">
    <text evidence="1">The sequence shown here is derived from an EMBL/GenBank/DDBJ whole genome shotgun (WGS) entry which is preliminary data.</text>
</comment>
<dbReference type="EMBL" id="JABTCG010000014">
    <property type="protein sequence ID" value="MBD0852645.1"/>
    <property type="molecule type" value="Genomic_DNA"/>
</dbReference>
<protein>
    <recommendedName>
        <fullName evidence="3">Lipocalin-like domain-containing protein</fullName>
    </recommendedName>
</protein>
<dbReference type="RefSeq" id="WP_188315765.1">
    <property type="nucleotide sequence ID" value="NZ_JABTCG010000014.1"/>
</dbReference>
<reference evidence="1 2" key="1">
    <citation type="submission" date="2020-05" db="EMBL/GenBank/DDBJ databases">
        <title>The draft genome sequence of Maribacter arenosus CAU 1321.</title>
        <authorList>
            <person name="Mu L."/>
        </authorList>
    </citation>
    <scope>NUCLEOTIDE SEQUENCE [LARGE SCALE GENOMIC DNA]</scope>
    <source>
        <strain evidence="1 2">CAU 1321</strain>
    </source>
</reference>
<keyword evidence="2" id="KW-1185">Reference proteome</keyword>
<sequence>MKRIAILVIILVFQSCSKNNDETEPNAENPTAQLEGTWEFYRGVVFPCESLDEIDDYPIDAFNRNIWKSDGSFYREYNDDGTLSSYSGKWTLLEKIDSAYKYKTEIDGISGSDTTYVRINDNKILVYDMDCFNDSNYEPSFIREASEARKVN</sequence>
<accession>A0ABR7VIA3</accession>
<name>A0ABR7VIA3_9FLAO</name>
<organism evidence="1 2">
    <name type="scientific">Maribacter arenosus</name>
    <dbReference type="NCBI Taxonomy" id="1854708"/>
    <lineage>
        <taxon>Bacteria</taxon>
        <taxon>Pseudomonadati</taxon>
        <taxon>Bacteroidota</taxon>
        <taxon>Flavobacteriia</taxon>
        <taxon>Flavobacteriales</taxon>
        <taxon>Flavobacteriaceae</taxon>
        <taxon>Maribacter</taxon>
    </lineage>
</organism>
<evidence type="ECO:0000313" key="1">
    <source>
        <dbReference type="EMBL" id="MBD0852645.1"/>
    </source>
</evidence>
<proteinExistence type="predicted"/>
<dbReference type="Proteomes" id="UP000598350">
    <property type="component" value="Unassembled WGS sequence"/>
</dbReference>
<evidence type="ECO:0000313" key="2">
    <source>
        <dbReference type="Proteomes" id="UP000598350"/>
    </source>
</evidence>
<evidence type="ECO:0008006" key="3">
    <source>
        <dbReference type="Google" id="ProtNLM"/>
    </source>
</evidence>